<keyword evidence="6" id="KW-0479">Metal-binding</keyword>
<dbReference type="Gene3D" id="3.30.479.10">
    <property type="entry name" value="6-pyruvoyl tetrahydropterin synthase/QueD"/>
    <property type="match status" value="1"/>
</dbReference>
<evidence type="ECO:0000256" key="8">
    <source>
        <dbReference type="ARBA" id="ARBA00023239"/>
    </source>
</evidence>
<comment type="cofactor">
    <cofactor evidence="1">
        <name>Zn(2+)</name>
        <dbReference type="ChEBI" id="CHEBI:29105"/>
    </cofactor>
</comment>
<keyword evidence="7" id="KW-0862">Zinc</keyword>
<dbReference type="EC" id="4.1.2.50" evidence="4"/>
<dbReference type="InterPro" id="IPR007115">
    <property type="entry name" value="6-PTP_synth/QueD"/>
</dbReference>
<reference evidence="11 12" key="1">
    <citation type="submission" date="2023-07" db="EMBL/GenBank/DDBJ databases">
        <title>Sorghum-associated microbial communities from plants grown in Nebraska, USA.</title>
        <authorList>
            <person name="Schachtman D."/>
        </authorList>
    </citation>
    <scope>NUCLEOTIDE SEQUENCE [LARGE SCALE GENOMIC DNA]</scope>
    <source>
        <strain evidence="11 12">4249</strain>
    </source>
</reference>
<comment type="caution">
    <text evidence="11">The sequence shown here is derived from an EMBL/GenBank/DDBJ whole genome shotgun (WGS) entry which is preliminary data.</text>
</comment>
<dbReference type="SUPFAM" id="SSF55620">
    <property type="entry name" value="Tetrahydrobiopterin biosynthesis enzymes-like"/>
    <property type="match status" value="1"/>
</dbReference>
<comment type="similarity">
    <text evidence="3">Belongs to the PTPS family. QueD subfamily.</text>
</comment>
<evidence type="ECO:0000256" key="4">
    <source>
        <dbReference type="ARBA" id="ARBA00012982"/>
    </source>
</evidence>
<dbReference type="EMBL" id="JAVDWU010000001">
    <property type="protein sequence ID" value="MDR7148965.1"/>
    <property type="molecule type" value="Genomic_DNA"/>
</dbReference>
<evidence type="ECO:0000313" key="12">
    <source>
        <dbReference type="Proteomes" id="UP001265700"/>
    </source>
</evidence>
<comment type="catalytic activity">
    <reaction evidence="10">
        <text>7,8-dihydroneopterin 3'-triphosphate + H2O = 6-carboxy-5,6,7,8-tetrahydropterin + triphosphate + acetaldehyde + 2 H(+)</text>
        <dbReference type="Rhea" id="RHEA:27966"/>
        <dbReference type="ChEBI" id="CHEBI:15343"/>
        <dbReference type="ChEBI" id="CHEBI:15377"/>
        <dbReference type="ChEBI" id="CHEBI:15378"/>
        <dbReference type="ChEBI" id="CHEBI:18036"/>
        <dbReference type="ChEBI" id="CHEBI:58462"/>
        <dbReference type="ChEBI" id="CHEBI:61032"/>
        <dbReference type="EC" id="4.1.2.50"/>
    </reaction>
</comment>
<evidence type="ECO:0000256" key="10">
    <source>
        <dbReference type="ARBA" id="ARBA00048807"/>
    </source>
</evidence>
<dbReference type="Pfam" id="PF01242">
    <property type="entry name" value="PTPS"/>
    <property type="match status" value="1"/>
</dbReference>
<proteinExistence type="inferred from homology"/>
<evidence type="ECO:0000256" key="5">
    <source>
        <dbReference type="ARBA" id="ARBA00018141"/>
    </source>
</evidence>
<keyword evidence="12" id="KW-1185">Reference proteome</keyword>
<evidence type="ECO:0000256" key="3">
    <source>
        <dbReference type="ARBA" id="ARBA00008900"/>
    </source>
</evidence>
<dbReference type="PANTHER" id="PTHR12589:SF7">
    <property type="entry name" value="6-PYRUVOYL TETRAHYDROBIOPTERIN SYNTHASE"/>
    <property type="match status" value="1"/>
</dbReference>
<evidence type="ECO:0000256" key="6">
    <source>
        <dbReference type="ARBA" id="ARBA00022723"/>
    </source>
</evidence>
<protein>
    <recommendedName>
        <fullName evidence="5">6-carboxy-5,6,7,8-tetrahydropterin synthase</fullName>
        <ecNumber evidence="4">4.1.2.50</ecNumber>
    </recommendedName>
    <alternativeName>
        <fullName evidence="9">Queuosine biosynthesis protein QueD</fullName>
    </alternativeName>
</protein>
<sequence length="142" mass="15470">MYAVNVRDHFMIAHSFQGEVFGPAQRMHGATYVVDLELRRVALDSDGIVVDIGLATQVLREVLAELNFRNLDEQPEFAGKNTTTEFLARVIFNRIAARIAAGALGAQALPGAHGAGLKQMRVTLNESHVAWASFEADLPAQP</sequence>
<dbReference type="InterPro" id="IPR038418">
    <property type="entry name" value="6-PTP_synth/QueD_sf"/>
</dbReference>
<evidence type="ECO:0000256" key="1">
    <source>
        <dbReference type="ARBA" id="ARBA00001947"/>
    </source>
</evidence>
<name>A0ABU1WI76_9BURK</name>
<gene>
    <name evidence="11" type="ORF">J2W49_000893</name>
</gene>
<dbReference type="PANTHER" id="PTHR12589">
    <property type="entry name" value="PYRUVOYL TETRAHYDROBIOPTERIN SYNTHASE"/>
    <property type="match status" value="1"/>
</dbReference>
<evidence type="ECO:0000256" key="9">
    <source>
        <dbReference type="ARBA" id="ARBA00031449"/>
    </source>
</evidence>
<evidence type="ECO:0000256" key="7">
    <source>
        <dbReference type="ARBA" id="ARBA00022833"/>
    </source>
</evidence>
<evidence type="ECO:0000313" key="11">
    <source>
        <dbReference type="EMBL" id="MDR7148965.1"/>
    </source>
</evidence>
<accession>A0ABU1WI76</accession>
<organism evidence="11 12">
    <name type="scientific">Hydrogenophaga palleronii</name>
    <dbReference type="NCBI Taxonomy" id="65655"/>
    <lineage>
        <taxon>Bacteria</taxon>
        <taxon>Pseudomonadati</taxon>
        <taxon>Pseudomonadota</taxon>
        <taxon>Betaproteobacteria</taxon>
        <taxon>Burkholderiales</taxon>
        <taxon>Comamonadaceae</taxon>
        <taxon>Hydrogenophaga</taxon>
    </lineage>
</organism>
<keyword evidence="8" id="KW-0456">Lyase</keyword>
<comment type="pathway">
    <text evidence="2">Purine metabolism; 7-cyano-7-deazaguanine biosynthesis.</text>
</comment>
<dbReference type="RefSeq" id="WP_310312033.1">
    <property type="nucleotide sequence ID" value="NZ_JAVDWU010000001.1"/>
</dbReference>
<dbReference type="Proteomes" id="UP001265700">
    <property type="component" value="Unassembled WGS sequence"/>
</dbReference>
<evidence type="ECO:0000256" key="2">
    <source>
        <dbReference type="ARBA" id="ARBA00005061"/>
    </source>
</evidence>